<reference evidence="1" key="1">
    <citation type="journal article" date="2014" name="Front. Microbiol.">
        <title>High frequency of phylogenetically diverse reductive dehalogenase-homologous genes in deep subseafloor sedimentary metagenomes.</title>
        <authorList>
            <person name="Kawai M."/>
            <person name="Futagami T."/>
            <person name="Toyoda A."/>
            <person name="Takaki Y."/>
            <person name="Nishi S."/>
            <person name="Hori S."/>
            <person name="Arai W."/>
            <person name="Tsubouchi T."/>
            <person name="Morono Y."/>
            <person name="Uchiyama I."/>
            <person name="Ito T."/>
            <person name="Fujiyama A."/>
            <person name="Inagaki F."/>
            <person name="Takami H."/>
        </authorList>
    </citation>
    <scope>NUCLEOTIDE SEQUENCE</scope>
    <source>
        <strain evidence="1">Expedition CK06-06</strain>
    </source>
</reference>
<dbReference type="AlphaFoldDB" id="X0TUL2"/>
<dbReference type="EMBL" id="BARS01003242">
    <property type="protein sequence ID" value="GAF79810.1"/>
    <property type="molecule type" value="Genomic_DNA"/>
</dbReference>
<sequence length="255" mass="28905">QINQKIAQMQLEIGRISGRETNASVDSELSMVLFWPYELYRWQPNMLKGDVLGLGFKTLMVSRLDGPSYEIIKGLIDKALTAEKTGLKGIAYIDSRGFKQRDLYGYFDQSLRDLAVFIRWSTKMPIKAEETGKLFAPGSCPQTAVYCGWYSLKKYVDAFDFVDGAVGFHIASFEAQHLRDPNSTTWCAAMLADGITATLGPVDEPYLHTFPQPKAFFTELFEGGCLVEAYYYSKPFNSWQFVLIGDPLYRPFKKD</sequence>
<evidence type="ECO:0008006" key="2">
    <source>
        <dbReference type="Google" id="ProtNLM"/>
    </source>
</evidence>
<dbReference type="NCBIfam" id="TIGR03790">
    <property type="entry name" value="TIGR03790 family protein"/>
    <property type="match status" value="1"/>
</dbReference>
<feature type="non-terminal residue" evidence="1">
    <location>
        <position position="1"/>
    </location>
</feature>
<protein>
    <recommendedName>
        <fullName evidence="2">TIGR03790 family protein</fullName>
    </recommendedName>
</protein>
<name>X0TUL2_9ZZZZ</name>
<proteinExistence type="predicted"/>
<accession>X0TUL2</accession>
<comment type="caution">
    <text evidence="1">The sequence shown here is derived from an EMBL/GenBank/DDBJ whole genome shotgun (WGS) entry which is preliminary data.</text>
</comment>
<organism evidence="1">
    <name type="scientific">marine sediment metagenome</name>
    <dbReference type="NCBI Taxonomy" id="412755"/>
    <lineage>
        <taxon>unclassified sequences</taxon>
        <taxon>metagenomes</taxon>
        <taxon>ecological metagenomes</taxon>
    </lineage>
</organism>
<dbReference type="InterPro" id="IPR022265">
    <property type="entry name" value="CHP03790"/>
</dbReference>
<evidence type="ECO:0000313" key="1">
    <source>
        <dbReference type="EMBL" id="GAF79810.1"/>
    </source>
</evidence>
<gene>
    <name evidence="1" type="ORF">S01H1_06262</name>
</gene>